<dbReference type="PANTHER" id="PTHR32432">
    <property type="entry name" value="CELL DIVISION PROTEIN FTSA-RELATED"/>
    <property type="match status" value="1"/>
</dbReference>
<dbReference type="SMART" id="SM00842">
    <property type="entry name" value="FtsA"/>
    <property type="match status" value="1"/>
</dbReference>
<dbReference type="InterPro" id="IPR003494">
    <property type="entry name" value="SHS2_FtsA"/>
</dbReference>
<dbReference type="EMBL" id="LZYZ01000003">
    <property type="protein sequence ID" value="OOM13624.1"/>
    <property type="molecule type" value="Genomic_DNA"/>
</dbReference>
<proteinExistence type="predicted"/>
<dbReference type="AlphaFoldDB" id="A0A1S8NAW6"/>
<name>A0A1S8NAW6_CLOSA</name>
<sequence length="435" mass="49098">MLNIFLSVDFFWREGKEVIMQQEIITSLDIGSKKLSAAMAVKGKDDEIEILGVEFCKSAGVEKGLLTDIEKCRVTVNDLLKTLEEKTRRNIKDISIGISSRKVRITETTVEISLEDEKVTGKDLRRALEKGEKNIAINDYEIVIDSLINFYVLDGKVMHKEILNWKGKKLELNLTFIIAEAKEIQKYYELFKGTNYNVKYIKLNVISGKQVFLNDKNAMGEIALVDIGAGVVDIALFSGDIIKNISNIPIGGNNISNDLAICGGFSFLEADNIKKIYAGNCRSLFTDNSIPDKIRVGTIDISRKLFYEVTNARIEEILNHVNIELKKTGHYDRICSIILYGDGVSYFEDINETVDNIFERKTKVITKTDLGIKNSENITSLAIVKEVYDRLNLLGDNSKVPIDESKKISETENLHNNEGGNHVLKKIKCFFEKIF</sequence>
<keyword evidence="2" id="KW-0132">Cell division</keyword>
<comment type="caution">
    <text evidence="2">The sequence shown here is derived from an EMBL/GenBank/DDBJ whole genome shotgun (WGS) entry which is preliminary data.</text>
</comment>
<dbReference type="Pfam" id="PF14450">
    <property type="entry name" value="FtsA"/>
    <property type="match status" value="1"/>
</dbReference>
<organism evidence="2">
    <name type="scientific">Clostridium saccharobutylicum</name>
    <dbReference type="NCBI Taxonomy" id="169679"/>
    <lineage>
        <taxon>Bacteria</taxon>
        <taxon>Bacillati</taxon>
        <taxon>Bacillota</taxon>
        <taxon>Clostridia</taxon>
        <taxon>Eubacteriales</taxon>
        <taxon>Clostridiaceae</taxon>
        <taxon>Clostridium</taxon>
    </lineage>
</organism>
<keyword evidence="2" id="KW-0131">Cell cycle</keyword>
<dbReference type="PANTHER" id="PTHR32432:SF4">
    <property type="entry name" value="CELL DIVISION PROTEIN FTSA"/>
    <property type="match status" value="1"/>
</dbReference>
<dbReference type="GO" id="GO:0051301">
    <property type="term" value="P:cell division"/>
    <property type="evidence" value="ECO:0007669"/>
    <property type="project" value="UniProtKB-KW"/>
</dbReference>
<dbReference type="SUPFAM" id="SSF53067">
    <property type="entry name" value="Actin-like ATPase domain"/>
    <property type="match status" value="2"/>
</dbReference>
<feature type="domain" description="SHS2" evidence="1">
    <location>
        <begin position="25"/>
        <end position="206"/>
    </location>
</feature>
<evidence type="ECO:0000313" key="2">
    <source>
        <dbReference type="EMBL" id="OOM13624.1"/>
    </source>
</evidence>
<evidence type="ECO:0000259" key="1">
    <source>
        <dbReference type="SMART" id="SM00842"/>
    </source>
</evidence>
<dbReference type="Gene3D" id="3.30.420.40">
    <property type="match status" value="2"/>
</dbReference>
<protein>
    <submittedName>
        <fullName evidence="2">Cell division protein FtsA</fullName>
    </submittedName>
</protein>
<reference evidence="2" key="1">
    <citation type="submission" date="2016-05" db="EMBL/GenBank/DDBJ databases">
        <title>Microbial solvent formation.</title>
        <authorList>
            <person name="Poehlein A."/>
            <person name="Montoya Solano J.D."/>
            <person name="Flitsch S."/>
            <person name="Krabben P."/>
            <person name="Duerre P."/>
            <person name="Daniel R."/>
        </authorList>
    </citation>
    <scope>NUCLEOTIDE SEQUENCE [LARGE SCALE GENOMIC DNA]</scope>
    <source>
        <strain evidence="2">L1-8</strain>
    </source>
</reference>
<dbReference type="Proteomes" id="UP000191154">
    <property type="component" value="Unassembled WGS sequence"/>
</dbReference>
<dbReference type="InterPro" id="IPR050696">
    <property type="entry name" value="FtsA/MreB"/>
</dbReference>
<dbReference type="InterPro" id="IPR043129">
    <property type="entry name" value="ATPase_NBD"/>
</dbReference>
<accession>A0A1S8NAW6</accession>
<gene>
    <name evidence="2" type="primary">ftsA_1</name>
    <name evidence="2" type="ORF">CLOSAC_17100</name>
</gene>
<dbReference type="GO" id="GO:0009898">
    <property type="term" value="C:cytoplasmic side of plasma membrane"/>
    <property type="evidence" value="ECO:0007669"/>
    <property type="project" value="TreeGrafter"/>
</dbReference>
<dbReference type="STRING" id="169679.CSACC_13340"/>
<dbReference type="GO" id="GO:0032153">
    <property type="term" value="C:cell division site"/>
    <property type="evidence" value="ECO:0007669"/>
    <property type="project" value="TreeGrafter"/>
</dbReference>